<evidence type="ECO:0000256" key="9">
    <source>
        <dbReference type="ARBA" id="ARBA00023306"/>
    </source>
</evidence>
<evidence type="ECO:0000256" key="12">
    <source>
        <dbReference type="SAM" id="MobiDB-lite"/>
    </source>
</evidence>
<organism evidence="14 15">
    <name type="scientific">Smittium mucronatum</name>
    <dbReference type="NCBI Taxonomy" id="133383"/>
    <lineage>
        <taxon>Eukaryota</taxon>
        <taxon>Fungi</taxon>
        <taxon>Fungi incertae sedis</taxon>
        <taxon>Zoopagomycota</taxon>
        <taxon>Kickxellomycotina</taxon>
        <taxon>Harpellomycetes</taxon>
        <taxon>Harpellales</taxon>
        <taxon>Legeriomycetaceae</taxon>
        <taxon>Smittium</taxon>
    </lineage>
</organism>
<feature type="coiled-coil region" evidence="11">
    <location>
        <begin position="1037"/>
        <end position="1064"/>
    </location>
</feature>
<keyword evidence="15" id="KW-1185">Reference proteome</keyword>
<dbReference type="InterPro" id="IPR024704">
    <property type="entry name" value="SMC"/>
</dbReference>
<dbReference type="SMART" id="SM00968">
    <property type="entry name" value="SMC_hinge"/>
    <property type="match status" value="1"/>
</dbReference>
<feature type="region of interest" description="Disordered" evidence="12">
    <location>
        <begin position="343"/>
        <end position="370"/>
    </location>
</feature>
<evidence type="ECO:0000256" key="7">
    <source>
        <dbReference type="ARBA" id="ARBA00023054"/>
    </source>
</evidence>
<evidence type="ECO:0000256" key="10">
    <source>
        <dbReference type="PIRNR" id="PIRNR005719"/>
    </source>
</evidence>
<evidence type="ECO:0000256" key="5">
    <source>
        <dbReference type="ARBA" id="ARBA00022618"/>
    </source>
</evidence>
<dbReference type="GO" id="GO:0008278">
    <property type="term" value="C:cohesin complex"/>
    <property type="evidence" value="ECO:0007669"/>
    <property type="project" value="InterPro"/>
</dbReference>
<feature type="coiled-coil region" evidence="11">
    <location>
        <begin position="195"/>
        <end position="222"/>
    </location>
</feature>
<dbReference type="EMBL" id="LSSL01001674">
    <property type="protein sequence ID" value="OLY82293.1"/>
    <property type="molecule type" value="Genomic_DNA"/>
</dbReference>
<dbReference type="GO" id="GO:0016887">
    <property type="term" value="F:ATP hydrolysis activity"/>
    <property type="evidence" value="ECO:0007669"/>
    <property type="project" value="InterPro"/>
</dbReference>
<evidence type="ECO:0000313" key="15">
    <source>
        <dbReference type="Proteomes" id="UP000187455"/>
    </source>
</evidence>
<feature type="coiled-coil region" evidence="11">
    <location>
        <begin position="819"/>
        <end position="895"/>
    </location>
</feature>
<dbReference type="Pfam" id="PF02463">
    <property type="entry name" value="SMC_N"/>
    <property type="match status" value="1"/>
</dbReference>
<keyword evidence="6" id="KW-0498">Mitosis</keyword>
<evidence type="ECO:0000256" key="6">
    <source>
        <dbReference type="ARBA" id="ARBA00022776"/>
    </source>
</evidence>
<dbReference type="AlphaFoldDB" id="A0A1R0GZF2"/>
<dbReference type="SUPFAM" id="SSF75553">
    <property type="entry name" value="Smc hinge domain"/>
    <property type="match status" value="1"/>
</dbReference>
<evidence type="ECO:0000256" key="3">
    <source>
        <dbReference type="ARBA" id="ARBA00005597"/>
    </source>
</evidence>
<protein>
    <recommendedName>
        <fullName evidence="10">Structural maintenance of chromosomes protein</fullName>
    </recommendedName>
</protein>
<dbReference type="InterPro" id="IPR010935">
    <property type="entry name" value="SMC_hinge"/>
</dbReference>
<feature type="compositionally biased region" description="Basic and acidic residues" evidence="12">
    <location>
        <begin position="343"/>
        <end position="357"/>
    </location>
</feature>
<keyword evidence="7 11" id="KW-0175">Coiled coil</keyword>
<dbReference type="CDD" id="cd03275">
    <property type="entry name" value="ABC_SMC1_euk"/>
    <property type="match status" value="1"/>
</dbReference>
<evidence type="ECO:0000256" key="8">
    <source>
        <dbReference type="ARBA" id="ARBA00023242"/>
    </source>
</evidence>
<comment type="subcellular location">
    <subcellularLocation>
        <location evidence="2">Chromosome</location>
    </subcellularLocation>
    <subcellularLocation>
        <location evidence="1 10">Nucleus</location>
    </subcellularLocation>
</comment>
<dbReference type="InterPro" id="IPR027417">
    <property type="entry name" value="P-loop_NTPase"/>
</dbReference>
<dbReference type="GO" id="GO:0051301">
    <property type="term" value="P:cell division"/>
    <property type="evidence" value="ECO:0007669"/>
    <property type="project" value="UniProtKB-KW"/>
</dbReference>
<dbReference type="PIRSF" id="PIRSF005719">
    <property type="entry name" value="SMC"/>
    <property type="match status" value="1"/>
</dbReference>
<dbReference type="OrthoDB" id="5575062at2759"/>
<feature type="coiled-coil region" evidence="11">
    <location>
        <begin position="733"/>
        <end position="767"/>
    </location>
</feature>
<sequence>MGQLIRIEVENFKSYKGHQVIGPFGPFTAVIGPNGSGKSNLMDAISFVLGVKNSHLRSVQLKELLYHSPHTMGSKEIIKKASVTIVLQVEDDEFHFKRSITITGGSEYYVNNDQVDYQEYKNQLEKFNIITRAKNFLVFQGDVEAIASQSPRDLTELIEVMSGSIEYLKEYETLKKEEKNAAELSNSSFNKKRAIANELKSVLKQKSELENYEKKKSELSKLNVEYMLWKLLQQDSKIEKDQLEIESMASQVTSLLSDSNKLGLEVESQRRVQAKSFKELSKADKSVKILEKQLEENQPTLIAYKGKSEIIAKKVSSLISNIETLNSDSKRQKSITQTMERELERVKSAKNRAKESSESSLGKGNFKSQSDESEAISEYYKLESQLNSESQKESESLNQISLKISTLEMKIAKAIKKKEDLDKQNSEKEEKKRIYETQLIENSTSWNELTANRDKITADISKTKKSHEKVRANELELNEKLKIILQQISQTKAIENESKKERKDAEVLAALKRLFKNVYGRVSELCKPTQRKYELAAMITFGKFAEAIVVDSQSTAIECIRYLREQRAGKATFLPLDSLSTNTVSDSLRRAHPNSRLVIDVLEYDSKYSKAISFVCGSNIVCDTLEVARELCYTRNLSVKAITLDGSVIHKSGNITGGTFSSSGSLKTSLDKWERGNINSLIKTRDELTISLDKLTKGRNFSHLIENLEIQLSDVETQCLISNDNLVRTKRWLESYSLEVNSLNRQIDVVTEELEAYYSEKRFLEKELRITTDKYNKASEPIFRKFCNKYNFSSIEEFNSIMETKKKNSSQQLEFSNLISKLENQLLFEKEQLDIIQNDLSRKKELLDQVNADLISTKTEIKMLESTLNSQIKELSKLRKEYNNLQEAYSFETSKLNIIRSQFSDATSSMDVINKSKSAKETDLVKSFDKKLAVLRKCRLENINIPLTSGSLNSIPISLASISTMTENVGNSDLFNNPVHNIKPDYTSLPQSVKAKLNSKTISDEFSADSQEIVSLDTDYSSRIASINLELSSMAPISLAREKLNSLQKRLEDSDKEFSNLRNVAKDVHSRFSSVKKNRYELFTRMYNHISQSIDKFYKILTKSSIFPIGGTAYLNLENTEEPYLGGVKYHAMPPLKRFRDMELLSGGEKTVAALALLFALQSYLPSPFFVLDEVDAALDLANVVQLANYLRLRSSQSQILDNKDNIESEIQKRSRKSESKKTDPSNFQFIVISLKQPLYERAGTLVGIYKDQENNSSRTLTLDLNRYPD</sequence>
<dbReference type="Gene3D" id="3.30.70.1620">
    <property type="match status" value="1"/>
</dbReference>
<dbReference type="SUPFAM" id="SSF52540">
    <property type="entry name" value="P-loop containing nucleoside triphosphate hydrolases"/>
    <property type="match status" value="1"/>
</dbReference>
<dbReference type="Pfam" id="PF06470">
    <property type="entry name" value="SMC_hinge"/>
    <property type="match status" value="1"/>
</dbReference>
<keyword evidence="9" id="KW-0131">Cell cycle</keyword>
<feature type="coiled-coil region" evidence="11">
    <location>
        <begin position="397"/>
        <end position="438"/>
    </location>
</feature>
<dbReference type="InterPro" id="IPR028468">
    <property type="entry name" value="Smc1_ABC"/>
</dbReference>
<dbReference type="Proteomes" id="UP000187455">
    <property type="component" value="Unassembled WGS sequence"/>
</dbReference>
<dbReference type="GO" id="GO:0003677">
    <property type="term" value="F:DNA binding"/>
    <property type="evidence" value="ECO:0007669"/>
    <property type="project" value="TreeGrafter"/>
</dbReference>
<evidence type="ECO:0000259" key="13">
    <source>
        <dbReference type="SMART" id="SM00968"/>
    </source>
</evidence>
<feature type="compositionally biased region" description="Polar residues" evidence="12">
    <location>
        <begin position="358"/>
        <end position="368"/>
    </location>
</feature>
<evidence type="ECO:0000256" key="4">
    <source>
        <dbReference type="ARBA" id="ARBA00022454"/>
    </source>
</evidence>
<evidence type="ECO:0000256" key="11">
    <source>
        <dbReference type="SAM" id="Coils"/>
    </source>
</evidence>
<reference evidence="14 15" key="1">
    <citation type="journal article" date="2016" name="Mol. Biol. Evol.">
        <title>Genome-Wide Survey of Gut Fungi (Harpellales) Reveals the First Horizontally Transferred Ubiquitin Gene from a Mosquito Host.</title>
        <authorList>
            <person name="Wang Y."/>
            <person name="White M.M."/>
            <person name="Kvist S."/>
            <person name="Moncalvo J.M."/>
        </authorList>
    </citation>
    <scope>NUCLEOTIDE SEQUENCE [LARGE SCALE GENOMIC DNA]</scope>
    <source>
        <strain evidence="14 15">ALG-7-W6</strain>
    </source>
</reference>
<dbReference type="GO" id="GO:0005634">
    <property type="term" value="C:nucleus"/>
    <property type="evidence" value="ECO:0007669"/>
    <property type="project" value="UniProtKB-SubCell"/>
</dbReference>
<gene>
    <name evidence="14" type="ORF">AYI68_g3587</name>
</gene>
<keyword evidence="8 10" id="KW-0539">Nucleus</keyword>
<keyword evidence="4" id="KW-0158">Chromosome</keyword>
<keyword evidence="5" id="KW-0132">Cell division</keyword>
<dbReference type="GO" id="GO:0005524">
    <property type="term" value="F:ATP binding"/>
    <property type="evidence" value="ECO:0007669"/>
    <property type="project" value="InterPro"/>
</dbReference>
<dbReference type="PANTHER" id="PTHR18937:SF12">
    <property type="entry name" value="STRUCTURAL MAINTENANCE OF CHROMOSOMES PROTEIN"/>
    <property type="match status" value="1"/>
</dbReference>
<feature type="domain" description="SMC hinge" evidence="13">
    <location>
        <begin position="516"/>
        <end position="632"/>
    </location>
</feature>
<comment type="caution">
    <text evidence="14">The sequence shown here is derived from an EMBL/GenBank/DDBJ whole genome shotgun (WGS) entry which is preliminary data.</text>
</comment>
<dbReference type="GO" id="GO:0007062">
    <property type="term" value="P:sister chromatid cohesion"/>
    <property type="evidence" value="ECO:0007669"/>
    <property type="project" value="InterPro"/>
</dbReference>
<name>A0A1R0GZF2_9FUNG</name>
<dbReference type="Gene3D" id="3.40.50.300">
    <property type="entry name" value="P-loop containing nucleotide triphosphate hydrolases"/>
    <property type="match status" value="2"/>
</dbReference>
<dbReference type="Gene3D" id="1.20.1060.20">
    <property type="match status" value="1"/>
</dbReference>
<dbReference type="PANTHER" id="PTHR18937">
    <property type="entry name" value="STRUCTURAL MAINTENANCE OF CHROMOSOMES SMC FAMILY MEMBER"/>
    <property type="match status" value="1"/>
</dbReference>
<evidence type="ECO:0000313" key="14">
    <source>
        <dbReference type="EMBL" id="OLY82293.1"/>
    </source>
</evidence>
<evidence type="ECO:0000256" key="1">
    <source>
        <dbReference type="ARBA" id="ARBA00004123"/>
    </source>
</evidence>
<accession>A0A1R0GZF2</accession>
<dbReference type="STRING" id="133383.A0A1R0GZF2"/>
<evidence type="ECO:0000256" key="2">
    <source>
        <dbReference type="ARBA" id="ARBA00004286"/>
    </source>
</evidence>
<proteinExistence type="inferred from homology"/>
<dbReference type="InterPro" id="IPR003395">
    <property type="entry name" value="RecF/RecN/SMC_N"/>
</dbReference>
<dbReference type="InterPro" id="IPR036277">
    <property type="entry name" value="SMC_hinge_sf"/>
</dbReference>
<comment type="similarity">
    <text evidence="3">Belongs to the SMC family. SMC1 subfamily.</text>
</comment>